<dbReference type="Pfam" id="PF17782">
    <property type="entry name" value="WHD_DprA"/>
    <property type="match status" value="1"/>
</dbReference>
<proteinExistence type="inferred from homology"/>
<accession>X1B642</accession>
<sequence length="174" mass="19799">RLISGISYGVVIVEAGERSGALITANFALDQGREVFAVPGAIFNENSIGVNRLIQDGAKLVTSVDDILEEFGLEIKNIKDYKERKRRKSKEEIRKETKKETGYKKSLNIDSLIKNLKNEEKKVYFILDDFPQHIDEIAKKCDFNIAKAGDILTLLELKDIINRHPGNRYSIKFK</sequence>
<dbReference type="InterPro" id="IPR057666">
    <property type="entry name" value="DrpA_SLOG"/>
</dbReference>
<reference evidence="4" key="1">
    <citation type="journal article" date="2014" name="Front. Microbiol.">
        <title>High frequency of phylogenetically diverse reductive dehalogenase-homologous genes in deep subseafloor sedimentary metagenomes.</title>
        <authorList>
            <person name="Kawai M."/>
            <person name="Futagami T."/>
            <person name="Toyoda A."/>
            <person name="Takaki Y."/>
            <person name="Nishi S."/>
            <person name="Hori S."/>
            <person name="Arai W."/>
            <person name="Tsubouchi T."/>
            <person name="Morono Y."/>
            <person name="Uchiyama I."/>
            <person name="Ito T."/>
            <person name="Fujiyama A."/>
            <person name="Inagaki F."/>
            <person name="Takami H."/>
        </authorList>
    </citation>
    <scope>NUCLEOTIDE SEQUENCE</scope>
    <source>
        <strain evidence="4">Expedition CK06-06</strain>
    </source>
</reference>
<evidence type="ECO:0000256" key="1">
    <source>
        <dbReference type="ARBA" id="ARBA00006525"/>
    </source>
</evidence>
<dbReference type="InterPro" id="IPR036388">
    <property type="entry name" value="WH-like_DNA-bd_sf"/>
</dbReference>
<dbReference type="EMBL" id="BART01001360">
    <property type="protein sequence ID" value="GAG67461.1"/>
    <property type="molecule type" value="Genomic_DNA"/>
</dbReference>
<dbReference type="Gene3D" id="3.40.50.450">
    <property type="match status" value="1"/>
</dbReference>
<feature type="domain" description="Smf/DprA SLOG" evidence="2">
    <location>
        <begin position="1"/>
        <end position="71"/>
    </location>
</feature>
<dbReference type="InterPro" id="IPR003488">
    <property type="entry name" value="DprA"/>
</dbReference>
<organism evidence="4">
    <name type="scientific">marine sediment metagenome</name>
    <dbReference type="NCBI Taxonomy" id="412755"/>
    <lineage>
        <taxon>unclassified sequences</taxon>
        <taxon>metagenomes</taxon>
        <taxon>ecological metagenomes</taxon>
    </lineage>
</organism>
<dbReference type="Gene3D" id="1.10.10.10">
    <property type="entry name" value="Winged helix-like DNA-binding domain superfamily/Winged helix DNA-binding domain"/>
    <property type="match status" value="1"/>
</dbReference>
<evidence type="ECO:0000259" key="3">
    <source>
        <dbReference type="Pfam" id="PF17782"/>
    </source>
</evidence>
<comment type="caution">
    <text evidence="4">The sequence shown here is derived from an EMBL/GenBank/DDBJ whole genome shotgun (WGS) entry which is preliminary data.</text>
</comment>
<dbReference type="AlphaFoldDB" id="X1B642"/>
<name>X1B642_9ZZZZ</name>
<dbReference type="SUPFAM" id="SSF102405">
    <property type="entry name" value="MCP/YpsA-like"/>
    <property type="match status" value="1"/>
</dbReference>
<gene>
    <name evidence="4" type="ORF">S01H4_04898</name>
</gene>
<dbReference type="PANTHER" id="PTHR43022">
    <property type="entry name" value="PROTEIN SMF"/>
    <property type="match status" value="1"/>
</dbReference>
<dbReference type="GO" id="GO:0009294">
    <property type="term" value="P:DNA-mediated transformation"/>
    <property type="evidence" value="ECO:0007669"/>
    <property type="project" value="InterPro"/>
</dbReference>
<dbReference type="InterPro" id="IPR041614">
    <property type="entry name" value="DprA_WH"/>
</dbReference>
<evidence type="ECO:0000313" key="4">
    <source>
        <dbReference type="EMBL" id="GAG67461.1"/>
    </source>
</evidence>
<comment type="similarity">
    <text evidence="1">Belongs to the DprA/Smf family.</text>
</comment>
<evidence type="ECO:0000259" key="2">
    <source>
        <dbReference type="Pfam" id="PF02481"/>
    </source>
</evidence>
<dbReference type="Pfam" id="PF02481">
    <property type="entry name" value="DNA_processg_A"/>
    <property type="match status" value="1"/>
</dbReference>
<dbReference type="PANTHER" id="PTHR43022:SF1">
    <property type="entry name" value="PROTEIN SMF"/>
    <property type="match status" value="1"/>
</dbReference>
<protein>
    <submittedName>
        <fullName evidence="4">Uncharacterized protein</fullName>
    </submittedName>
</protein>
<feature type="domain" description="DprA winged helix" evidence="3">
    <location>
        <begin position="116"/>
        <end position="167"/>
    </location>
</feature>
<feature type="non-terminal residue" evidence="4">
    <location>
        <position position="1"/>
    </location>
</feature>